<dbReference type="Pfam" id="PF13279">
    <property type="entry name" value="4HBT_2"/>
    <property type="match status" value="1"/>
</dbReference>
<sequence length="153" mass="16839">MKPPAWRQDRAVYPFSCAIQTRYMDEDSLGHINNISVAAYYDEARSRFSRHVFAKVDPDEMTRIVTADSRVTYLAEVFHKDDVEVCTGILHIGTASYEIGQAMYQDGRCVGICTTTFVQATPAGSSPLSASLKAVLQDMIIHAPPVLARGAPV</sequence>
<evidence type="ECO:0000313" key="2">
    <source>
        <dbReference type="Proteomes" id="UP000027100"/>
    </source>
</evidence>
<organism evidence="1 2">
    <name type="scientific">Hyphomonas polymorpha PS728</name>
    <dbReference type="NCBI Taxonomy" id="1280954"/>
    <lineage>
        <taxon>Bacteria</taxon>
        <taxon>Pseudomonadati</taxon>
        <taxon>Pseudomonadota</taxon>
        <taxon>Alphaproteobacteria</taxon>
        <taxon>Hyphomonadales</taxon>
        <taxon>Hyphomonadaceae</taxon>
        <taxon>Hyphomonas</taxon>
    </lineage>
</organism>
<name>A0A062VG69_9PROT</name>
<accession>A0A062VG69</accession>
<dbReference type="PATRIC" id="fig|1280954.3.peg.1156"/>
<protein>
    <submittedName>
        <fullName evidence="1">Thioesterase superfamily protein</fullName>
    </submittedName>
</protein>
<dbReference type="OrthoDB" id="9801517at2"/>
<reference evidence="1 2" key="1">
    <citation type="journal article" date="2014" name="Antonie Van Leeuwenhoek">
        <title>Hyphomonas beringensis sp. nov. and Hyphomonas chukchiensis sp. nov., isolated from surface seawater of the Bering Sea and Chukchi Sea.</title>
        <authorList>
            <person name="Li C."/>
            <person name="Lai Q."/>
            <person name="Li G."/>
            <person name="Dong C."/>
            <person name="Wang J."/>
            <person name="Liao Y."/>
            <person name="Shao Z."/>
        </authorList>
    </citation>
    <scope>NUCLEOTIDE SEQUENCE [LARGE SCALE GENOMIC DNA]</scope>
    <source>
        <strain evidence="1 2">PS728</strain>
    </source>
</reference>
<dbReference type="InterPro" id="IPR029069">
    <property type="entry name" value="HotDog_dom_sf"/>
</dbReference>
<dbReference type="CDD" id="cd00586">
    <property type="entry name" value="4HBT"/>
    <property type="match status" value="1"/>
</dbReference>
<dbReference type="Proteomes" id="UP000027100">
    <property type="component" value="Unassembled WGS sequence"/>
</dbReference>
<dbReference type="EMBL" id="ARYM01000005">
    <property type="protein sequence ID" value="KCZ99399.1"/>
    <property type="molecule type" value="Genomic_DNA"/>
</dbReference>
<comment type="caution">
    <text evidence="1">The sequence shown here is derived from an EMBL/GenBank/DDBJ whole genome shotgun (WGS) entry which is preliminary data.</text>
</comment>
<keyword evidence="2" id="KW-1185">Reference proteome</keyword>
<dbReference type="RefSeq" id="WP_051612333.1">
    <property type="nucleotide sequence ID" value="NZ_ARYM01000005.1"/>
</dbReference>
<dbReference type="Gene3D" id="3.10.129.10">
    <property type="entry name" value="Hotdog Thioesterase"/>
    <property type="match status" value="1"/>
</dbReference>
<gene>
    <name evidence="1" type="ORF">HPO_05667</name>
</gene>
<dbReference type="SUPFAM" id="SSF54637">
    <property type="entry name" value="Thioesterase/thiol ester dehydrase-isomerase"/>
    <property type="match status" value="1"/>
</dbReference>
<proteinExistence type="predicted"/>
<dbReference type="eggNOG" id="COG0824">
    <property type="taxonomic scope" value="Bacteria"/>
</dbReference>
<dbReference type="STRING" id="1280954.HPO_05667"/>
<evidence type="ECO:0000313" key="1">
    <source>
        <dbReference type="EMBL" id="KCZ99399.1"/>
    </source>
</evidence>
<dbReference type="AlphaFoldDB" id="A0A062VG69"/>